<organism evidence="10 11">
    <name type="scientific">Persicobacter diffluens</name>
    <dbReference type="NCBI Taxonomy" id="981"/>
    <lineage>
        <taxon>Bacteria</taxon>
        <taxon>Pseudomonadati</taxon>
        <taxon>Bacteroidota</taxon>
        <taxon>Cytophagia</taxon>
        <taxon>Cytophagales</taxon>
        <taxon>Persicobacteraceae</taxon>
        <taxon>Persicobacter</taxon>
    </lineage>
</organism>
<comment type="caution">
    <text evidence="10">The sequence shown here is derived from an EMBL/GenBank/DDBJ whole genome shotgun (WGS) entry which is preliminary data.</text>
</comment>
<keyword evidence="5 9" id="KW-1133">Transmembrane helix</keyword>
<reference evidence="10 11" key="1">
    <citation type="submission" date="2021-12" db="EMBL/GenBank/DDBJ databases">
        <title>Genome sequencing of bacteria with rrn-lacking chromosome and rrn-plasmid.</title>
        <authorList>
            <person name="Anda M."/>
            <person name="Iwasaki W."/>
        </authorList>
    </citation>
    <scope>NUCLEOTIDE SEQUENCE [LARGE SCALE GENOMIC DNA]</scope>
    <source>
        <strain evidence="10 11">NBRC 15940</strain>
    </source>
</reference>
<comment type="similarity">
    <text evidence="8">Belongs to the anion channel-forming bestrophin (TC 1.A.46) family.</text>
</comment>
<feature type="transmembrane region" description="Helical" evidence="9">
    <location>
        <begin position="20"/>
        <end position="37"/>
    </location>
</feature>
<evidence type="ECO:0000313" key="11">
    <source>
        <dbReference type="Proteomes" id="UP001310022"/>
    </source>
</evidence>
<protein>
    <recommendedName>
        <fullName evidence="12">Multidrug transporter</fullName>
    </recommendedName>
</protein>
<keyword evidence="3" id="KW-1003">Cell membrane</keyword>
<dbReference type="Proteomes" id="UP001310022">
    <property type="component" value="Unassembled WGS sequence"/>
</dbReference>
<evidence type="ECO:0000256" key="7">
    <source>
        <dbReference type="ARBA" id="ARBA00023136"/>
    </source>
</evidence>
<evidence type="ECO:0000256" key="4">
    <source>
        <dbReference type="ARBA" id="ARBA00022692"/>
    </source>
</evidence>
<keyword evidence="6" id="KW-0406">Ion transport</keyword>
<keyword evidence="4 9" id="KW-0812">Transmembrane</keyword>
<evidence type="ECO:0000256" key="8">
    <source>
        <dbReference type="ARBA" id="ARBA00034708"/>
    </source>
</evidence>
<accession>A0AAN4W2Q6</accession>
<sequence>MLTKVRYSYKEMARWTRWESLAFTSYATAICTFYVLADHFFFHLPWAPLAVVGTAVAFIIGFQNNAAYGRIWEARKIWGGIVNNSRIWGMKTADMVTPENSNGRYDDQSIKKIRCILVYRHIAWLTALRHSMRQKKKWEVFDKHITNREWSALSHIPERITSLSDDLVMYLSEEELTYVLSKGNKATAILYLQSRHIRKLKEEGALWKFAFLQLENVLGEFFNLQGKSERIKNFPYPRQYATLGHIFVWIFILLFPFATVPEFSEIGKKLAVNFPFAGTYFVWLSIPFCALVAWIFHTMERIGRVGENPFEGSANDVPISTISRAIEIDLRQMLDEDAEEIPGQFPELNDVQM</sequence>
<name>A0AAN4W2Q6_9BACT</name>
<dbReference type="PANTHER" id="PTHR33281">
    <property type="entry name" value="UPF0187 PROTEIN YNEE"/>
    <property type="match status" value="1"/>
</dbReference>
<dbReference type="Pfam" id="PF25539">
    <property type="entry name" value="Bestrophin_2"/>
    <property type="match status" value="1"/>
</dbReference>
<proteinExistence type="inferred from homology"/>
<evidence type="ECO:0000256" key="1">
    <source>
        <dbReference type="ARBA" id="ARBA00004651"/>
    </source>
</evidence>
<evidence type="ECO:0000256" key="9">
    <source>
        <dbReference type="SAM" id="Phobius"/>
    </source>
</evidence>
<feature type="transmembrane region" description="Helical" evidence="9">
    <location>
        <begin position="278"/>
        <end position="296"/>
    </location>
</feature>
<evidence type="ECO:0000256" key="2">
    <source>
        <dbReference type="ARBA" id="ARBA00022448"/>
    </source>
</evidence>
<comment type="subcellular location">
    <subcellularLocation>
        <location evidence="1">Cell membrane</location>
        <topology evidence="1">Multi-pass membrane protein</topology>
    </subcellularLocation>
</comment>
<dbReference type="EMBL" id="BQKE01000003">
    <property type="protein sequence ID" value="GJM63616.1"/>
    <property type="molecule type" value="Genomic_DNA"/>
</dbReference>
<dbReference type="RefSeq" id="WP_338238759.1">
    <property type="nucleotide sequence ID" value="NZ_BQKE01000003.1"/>
</dbReference>
<evidence type="ECO:0000313" key="10">
    <source>
        <dbReference type="EMBL" id="GJM63616.1"/>
    </source>
</evidence>
<evidence type="ECO:0000256" key="6">
    <source>
        <dbReference type="ARBA" id="ARBA00023065"/>
    </source>
</evidence>
<gene>
    <name evidence="10" type="ORF">PEDI_41680</name>
</gene>
<keyword evidence="11" id="KW-1185">Reference proteome</keyword>
<keyword evidence="2" id="KW-0813">Transport</keyword>
<dbReference type="InterPro" id="IPR044669">
    <property type="entry name" value="YneE/VCCN1/2-like"/>
</dbReference>
<evidence type="ECO:0000256" key="5">
    <source>
        <dbReference type="ARBA" id="ARBA00022989"/>
    </source>
</evidence>
<dbReference type="GO" id="GO:0005254">
    <property type="term" value="F:chloride channel activity"/>
    <property type="evidence" value="ECO:0007669"/>
    <property type="project" value="InterPro"/>
</dbReference>
<dbReference type="GO" id="GO:0005886">
    <property type="term" value="C:plasma membrane"/>
    <property type="evidence" value="ECO:0007669"/>
    <property type="project" value="UniProtKB-SubCell"/>
</dbReference>
<dbReference type="AlphaFoldDB" id="A0AAN4W2Q6"/>
<feature type="transmembrane region" description="Helical" evidence="9">
    <location>
        <begin position="43"/>
        <end position="62"/>
    </location>
</feature>
<evidence type="ECO:0008006" key="12">
    <source>
        <dbReference type="Google" id="ProtNLM"/>
    </source>
</evidence>
<dbReference type="PANTHER" id="PTHR33281:SF19">
    <property type="entry name" value="VOLTAGE-DEPENDENT ANION CHANNEL-FORMING PROTEIN YNEE"/>
    <property type="match status" value="1"/>
</dbReference>
<feature type="transmembrane region" description="Helical" evidence="9">
    <location>
        <begin position="240"/>
        <end position="258"/>
    </location>
</feature>
<evidence type="ECO:0000256" key="3">
    <source>
        <dbReference type="ARBA" id="ARBA00022475"/>
    </source>
</evidence>
<keyword evidence="7 9" id="KW-0472">Membrane</keyword>